<proteinExistence type="predicted"/>
<dbReference type="GO" id="GO:0006259">
    <property type="term" value="P:DNA metabolic process"/>
    <property type="evidence" value="ECO:0007669"/>
    <property type="project" value="UniProtKB-ARBA"/>
</dbReference>
<dbReference type="AlphaFoldDB" id="A0A853F592"/>
<dbReference type="GO" id="GO:0008408">
    <property type="term" value="F:3'-5' exonuclease activity"/>
    <property type="evidence" value="ECO:0007669"/>
    <property type="project" value="TreeGrafter"/>
</dbReference>
<evidence type="ECO:0000256" key="3">
    <source>
        <dbReference type="ARBA" id="ARBA00022839"/>
    </source>
</evidence>
<dbReference type="GO" id="GO:0005829">
    <property type="term" value="C:cytosol"/>
    <property type="evidence" value="ECO:0007669"/>
    <property type="project" value="TreeGrafter"/>
</dbReference>
<dbReference type="SMART" id="SM00479">
    <property type="entry name" value="EXOIII"/>
    <property type="match status" value="1"/>
</dbReference>
<reference evidence="5 6" key="1">
    <citation type="submission" date="2020-05" db="EMBL/GenBank/DDBJ databases">
        <title>Horizontal transmission and recombination maintain forever young bacterial symbiont genomes.</title>
        <authorList>
            <person name="Russell S.L."/>
            <person name="Pepper-Tunick E."/>
            <person name="Svedberg J."/>
            <person name="Byrne A."/>
            <person name="Ruelas Castillo J."/>
            <person name="Vollmers C."/>
            <person name="Beinart R.A."/>
            <person name="Corbett-Detig R."/>
        </authorList>
    </citation>
    <scope>NUCLEOTIDE SEQUENCE [LARGE SCALE GENOMIC DNA]</scope>
    <source>
        <strain evidence="5">455</strain>
    </source>
</reference>
<dbReference type="InterPro" id="IPR012337">
    <property type="entry name" value="RNaseH-like_sf"/>
</dbReference>
<accession>A0A853F592</accession>
<feature type="domain" description="Exonuclease" evidence="4">
    <location>
        <begin position="46"/>
        <end position="221"/>
    </location>
</feature>
<keyword evidence="1" id="KW-0540">Nuclease</keyword>
<organism evidence="5 6">
    <name type="scientific">Candidatus Thiodubiliella endoseptemdiera</name>
    <dbReference type="NCBI Taxonomy" id="2738886"/>
    <lineage>
        <taxon>Bacteria</taxon>
        <taxon>Pseudomonadati</taxon>
        <taxon>Pseudomonadota</taxon>
        <taxon>Gammaproteobacteria</taxon>
        <taxon>Candidatus Pseudothioglobaceae</taxon>
        <taxon>Candidatus Thiodubiliella</taxon>
    </lineage>
</organism>
<evidence type="ECO:0000313" key="6">
    <source>
        <dbReference type="Proteomes" id="UP000568751"/>
    </source>
</evidence>
<evidence type="ECO:0000256" key="1">
    <source>
        <dbReference type="ARBA" id="ARBA00022722"/>
    </source>
</evidence>
<sequence length="231" mass="26711">MRLRFLTEYHRKKLLKKAHLPKPLSQYLSQLSRPLADNVNLIKDLEFLVLDFETTGFDASKEKIISMGYTVIKNLRILPQTSTHILVNPKQVLTEKNVAIHQLTDEELKQGISLESAMDRLLLAMTGRVIIVHFDNVEKGFINQACRQLYRINALPMVMLDTLKIEQKKRQQTQQQIKSGGLRLFALREKYNLPRYNAHNAIQDAIATAELFLAQIEYMGKKETLKLKQII</sequence>
<dbReference type="Gene3D" id="3.30.420.10">
    <property type="entry name" value="Ribonuclease H-like superfamily/Ribonuclease H"/>
    <property type="match status" value="1"/>
</dbReference>
<evidence type="ECO:0000313" key="5">
    <source>
        <dbReference type="EMBL" id="NYT28676.1"/>
    </source>
</evidence>
<dbReference type="GO" id="GO:0003676">
    <property type="term" value="F:nucleic acid binding"/>
    <property type="evidence" value="ECO:0007669"/>
    <property type="project" value="InterPro"/>
</dbReference>
<dbReference type="Pfam" id="PF00929">
    <property type="entry name" value="RNase_T"/>
    <property type="match status" value="1"/>
</dbReference>
<dbReference type="PANTHER" id="PTHR30231:SF4">
    <property type="entry name" value="PROTEIN NEN2"/>
    <property type="match status" value="1"/>
</dbReference>
<dbReference type="CDD" id="cd06127">
    <property type="entry name" value="DEDDh"/>
    <property type="match status" value="1"/>
</dbReference>
<dbReference type="InterPro" id="IPR036397">
    <property type="entry name" value="RNaseH_sf"/>
</dbReference>
<evidence type="ECO:0000256" key="2">
    <source>
        <dbReference type="ARBA" id="ARBA00022801"/>
    </source>
</evidence>
<keyword evidence="2" id="KW-0378">Hydrolase</keyword>
<dbReference type="EMBL" id="JACCHT010000012">
    <property type="protein sequence ID" value="NYT28676.1"/>
    <property type="molecule type" value="Genomic_DNA"/>
</dbReference>
<name>A0A853F592_9GAMM</name>
<keyword evidence="3" id="KW-0269">Exonuclease</keyword>
<dbReference type="Proteomes" id="UP000568751">
    <property type="component" value="Unassembled WGS sequence"/>
</dbReference>
<comment type="caution">
    <text evidence="5">The sequence shown here is derived from an EMBL/GenBank/DDBJ whole genome shotgun (WGS) entry which is preliminary data.</text>
</comment>
<evidence type="ECO:0000259" key="4">
    <source>
        <dbReference type="SMART" id="SM00479"/>
    </source>
</evidence>
<dbReference type="PANTHER" id="PTHR30231">
    <property type="entry name" value="DNA POLYMERASE III SUBUNIT EPSILON"/>
    <property type="match status" value="1"/>
</dbReference>
<gene>
    <name evidence="5" type="ORF">H0A76_12985</name>
</gene>
<protein>
    <recommendedName>
        <fullName evidence="4">Exonuclease domain-containing protein</fullName>
    </recommendedName>
</protein>
<dbReference type="SUPFAM" id="SSF53098">
    <property type="entry name" value="Ribonuclease H-like"/>
    <property type="match status" value="1"/>
</dbReference>
<dbReference type="InterPro" id="IPR013520">
    <property type="entry name" value="Ribonucl_H"/>
</dbReference>